<reference evidence="2" key="1">
    <citation type="submission" date="2020-04" db="EMBL/GenBank/DDBJ databases">
        <authorList>
            <person name="Chiriac C."/>
            <person name="Salcher M."/>
            <person name="Ghai R."/>
            <person name="Kavagutti S V."/>
        </authorList>
    </citation>
    <scope>NUCLEOTIDE SEQUENCE</scope>
</reference>
<dbReference type="EMBL" id="LR797124">
    <property type="protein sequence ID" value="CAB4188432.1"/>
    <property type="molecule type" value="Genomic_DNA"/>
</dbReference>
<evidence type="ECO:0000313" key="3">
    <source>
        <dbReference type="EMBL" id="CAB4188432.1"/>
    </source>
</evidence>
<name>A0A6J5N7F2_9CAUD</name>
<protein>
    <submittedName>
        <fullName evidence="2">Portal_PBSX, phage portal protein, PBSX family</fullName>
    </submittedName>
</protein>
<evidence type="ECO:0000313" key="1">
    <source>
        <dbReference type="EMBL" id="CAB4148841.1"/>
    </source>
</evidence>
<gene>
    <name evidence="3" type="ORF">UFOVP1178_23</name>
    <name evidence="1" type="ORF">UFOVP522_29</name>
    <name evidence="2" type="ORF">UFOVP624_42</name>
</gene>
<dbReference type="EMBL" id="LR796602">
    <property type="protein sequence ID" value="CAB4153951.1"/>
    <property type="molecule type" value="Genomic_DNA"/>
</dbReference>
<evidence type="ECO:0000313" key="2">
    <source>
        <dbReference type="EMBL" id="CAB4153951.1"/>
    </source>
</evidence>
<dbReference type="EMBL" id="LR796500">
    <property type="protein sequence ID" value="CAB4148841.1"/>
    <property type="molecule type" value="Genomic_DNA"/>
</dbReference>
<organism evidence="2">
    <name type="scientific">uncultured Caudovirales phage</name>
    <dbReference type="NCBI Taxonomy" id="2100421"/>
    <lineage>
        <taxon>Viruses</taxon>
        <taxon>Duplodnaviria</taxon>
        <taxon>Heunggongvirae</taxon>
        <taxon>Uroviricota</taxon>
        <taxon>Caudoviricetes</taxon>
        <taxon>Peduoviridae</taxon>
        <taxon>Maltschvirus</taxon>
        <taxon>Maltschvirus maltsch</taxon>
    </lineage>
</organism>
<accession>A0A6J5N7F2</accession>
<sequence length="514" mass="57572">MNNDKIKMTSLSFRKDFMLPEEEKDRALGFVKWGKKNDYPYFLIDLYNGSAWHQGIIKTKTFYIAGNGIEAVSGNMDEFIRNQYSAFDMNEIAEQMAFDFEMFGGFCVKGTWNREGTRVALWEYLDVDRIRMSEDEKTYYISDDWSAMQQSSEKTNLRMFPALDENNRVGQFVLYYKEPAKKSRKEKGIYPKPTYQGGLTAIQTDVDIAKFHMYELQNGFKSGTLINMPSGFPESSEELRRITDSIKGRTQSVEDAGEIIITFSDGADLAPSVQQLNGNDLDKRYSVTAASVQQNILVAHSVTAPTLFGVIQTGSFNAAESADLFEIFKTTYVSARQKRIEWMLNYMAKLGGYVGTVKLSDVMPLLIEETDANAVLDTTNPGAVVDAAVDVAKSALNGAQIASLIEVAAQIDSGMLTKDAALNIILASFPSIDEKQARKIVGLPTIGFSKCKHDSFSNEEIKIFEEFGERKDDYIVLGTVPIEWNTPHDEVMKRHDQLFDKIGEITLTPGGKGK</sequence>
<proteinExistence type="predicted"/>